<sequence length="57" mass="6288">MGEIGTRLACAAVVMRMRARQVFMANQAARTRKVPEAGPFQTFFVAFSSHLPDSSDQ</sequence>
<accession>A0A0D1EQH3</accession>
<dbReference type="STRING" id="935700.jaqu_04350"/>
<keyword evidence="2" id="KW-1185">Reference proteome</keyword>
<organism evidence="1 2">
    <name type="scientific">Jannaschia aquimarina</name>
    <dbReference type="NCBI Taxonomy" id="935700"/>
    <lineage>
        <taxon>Bacteria</taxon>
        <taxon>Pseudomonadati</taxon>
        <taxon>Pseudomonadota</taxon>
        <taxon>Alphaproteobacteria</taxon>
        <taxon>Rhodobacterales</taxon>
        <taxon>Roseobacteraceae</taxon>
        <taxon>Jannaschia</taxon>
    </lineage>
</organism>
<evidence type="ECO:0000313" key="1">
    <source>
        <dbReference type="EMBL" id="KIT17845.1"/>
    </source>
</evidence>
<name>A0A0D1EQH3_9RHOB</name>
<dbReference type="AlphaFoldDB" id="A0A0D1EQH3"/>
<gene>
    <name evidence="1" type="ORF">jaqu_04350</name>
</gene>
<evidence type="ECO:0000313" key="2">
    <source>
        <dbReference type="Proteomes" id="UP000032232"/>
    </source>
</evidence>
<dbReference type="Proteomes" id="UP000032232">
    <property type="component" value="Unassembled WGS sequence"/>
</dbReference>
<comment type="caution">
    <text evidence="1">The sequence shown here is derived from an EMBL/GenBank/DDBJ whole genome shotgun (WGS) entry which is preliminary data.</text>
</comment>
<reference evidence="1 2" key="1">
    <citation type="submission" date="2015-02" db="EMBL/GenBank/DDBJ databases">
        <title>Genome Sequence of Jannaschia aquimarina DSM28248, a member of the Roseobacter clade.</title>
        <authorList>
            <person name="Voget S."/>
            <person name="Daniel R."/>
        </authorList>
    </citation>
    <scope>NUCLEOTIDE SEQUENCE [LARGE SCALE GENOMIC DNA]</scope>
    <source>
        <strain evidence="1 2">GSW-M26</strain>
    </source>
</reference>
<protein>
    <submittedName>
        <fullName evidence="1">Uncharacterized protein</fullName>
    </submittedName>
</protein>
<proteinExistence type="predicted"/>
<dbReference type="EMBL" id="JYFE01000013">
    <property type="protein sequence ID" value="KIT17845.1"/>
    <property type="molecule type" value="Genomic_DNA"/>
</dbReference>